<dbReference type="Pfam" id="PF00884">
    <property type="entry name" value="Sulfatase"/>
    <property type="match status" value="1"/>
</dbReference>
<dbReference type="InterPro" id="IPR024607">
    <property type="entry name" value="Sulfatase_CS"/>
</dbReference>
<dbReference type="PANTHER" id="PTHR43751:SF3">
    <property type="entry name" value="SULFATASE N-TERMINAL DOMAIN-CONTAINING PROTEIN"/>
    <property type="match status" value="1"/>
</dbReference>
<dbReference type="Gene3D" id="3.30.1120.10">
    <property type="match status" value="1"/>
</dbReference>
<dbReference type="AlphaFoldDB" id="A0A8F9TUW2"/>
<evidence type="ECO:0000259" key="3">
    <source>
        <dbReference type="Pfam" id="PF00884"/>
    </source>
</evidence>
<dbReference type="KEGG" id="ole:K0B96_02705"/>
<evidence type="ECO:0000256" key="1">
    <source>
        <dbReference type="ARBA" id="ARBA00008779"/>
    </source>
</evidence>
<evidence type="ECO:0000313" key="5">
    <source>
        <dbReference type="Proteomes" id="UP000825051"/>
    </source>
</evidence>
<dbReference type="InterPro" id="IPR017850">
    <property type="entry name" value="Alkaline_phosphatase_core_sf"/>
</dbReference>
<accession>A0A8F9TUW2</accession>
<dbReference type="EMBL" id="CP080507">
    <property type="protein sequence ID" value="QYM79546.1"/>
    <property type="molecule type" value="Genomic_DNA"/>
</dbReference>
<protein>
    <submittedName>
        <fullName evidence="4">Arylsulfatase</fullName>
    </submittedName>
</protein>
<organism evidence="4 5">
    <name type="scientific">Horticoccus luteus</name>
    <dbReference type="NCBI Taxonomy" id="2862869"/>
    <lineage>
        <taxon>Bacteria</taxon>
        <taxon>Pseudomonadati</taxon>
        <taxon>Verrucomicrobiota</taxon>
        <taxon>Opitutia</taxon>
        <taxon>Opitutales</taxon>
        <taxon>Opitutaceae</taxon>
        <taxon>Horticoccus</taxon>
    </lineage>
</organism>
<comment type="similarity">
    <text evidence="1">Belongs to the sulfatase family.</text>
</comment>
<dbReference type="PANTHER" id="PTHR43751">
    <property type="entry name" value="SULFATASE"/>
    <property type="match status" value="1"/>
</dbReference>
<dbReference type="InterPro" id="IPR000917">
    <property type="entry name" value="Sulfatase_N"/>
</dbReference>
<gene>
    <name evidence="4" type="ORF">K0B96_02705</name>
</gene>
<name>A0A8F9TUW2_9BACT</name>
<keyword evidence="5" id="KW-1185">Reference proteome</keyword>
<keyword evidence="2" id="KW-0378">Hydrolase</keyword>
<dbReference type="PROSITE" id="PS00523">
    <property type="entry name" value="SULFATASE_1"/>
    <property type="match status" value="1"/>
</dbReference>
<reference evidence="4" key="1">
    <citation type="submission" date="2021-08" db="EMBL/GenBank/DDBJ databases">
        <title>Genome of a novel bacterium of the phylum Verrucomicrobia, Oleiharenicola sp. KSB-15.</title>
        <authorList>
            <person name="Chung J.-H."/>
            <person name="Ahn J.-H."/>
            <person name="Yoon Y."/>
            <person name="Kim D.-Y."/>
            <person name="An S.-H."/>
            <person name="Park I."/>
            <person name="Yeon J."/>
        </authorList>
    </citation>
    <scope>NUCLEOTIDE SEQUENCE</scope>
    <source>
        <strain evidence="4">KSB-15</strain>
    </source>
</reference>
<feature type="domain" description="Sulfatase N-terminal" evidence="3">
    <location>
        <begin position="1"/>
        <end position="333"/>
    </location>
</feature>
<evidence type="ECO:0000256" key="2">
    <source>
        <dbReference type="ARBA" id="ARBA00022801"/>
    </source>
</evidence>
<sequence>MADDLGYGDLGCYGQTKIKTPHLDQLAVDGIRFTSAYAGAPVCAPARCVLLTGRHTGHGRVRGNLPSDRPRNPLAVALQPDDLTLAQVLKPAGYTSAAIGKWGLGNPGPEASGLPLRQGFDYFFGYVNQTHAHNSYPSFLWRNEEKVPLPNIVPDEGPLGTGVSSNMAVHSQDLFIAEALKFIRAERARPFFLYFALTLPHANDESEPLGLEIPSLGEYADRDWPEAAKRYAAMVTRIDTDVGRILALLDELHLADDTIVVFTSDNGPHHEGGNDPAFFTSAGPFRGLKRDLYEGGIREPMIVRWPGHAPAGRTDDTPWYFADVLPTFADLAGQPTPPSDGVSVRPLWEGRPQAALADRPLYWEFYEGGFHQAARRGPWKIVQPKAGAPFELYDLRTDPGETHNLAAAQPAVLASLEADLRASHADSPAWPVHPPK</sequence>
<evidence type="ECO:0000313" key="4">
    <source>
        <dbReference type="EMBL" id="QYM79546.1"/>
    </source>
</evidence>
<dbReference type="Gene3D" id="3.40.720.10">
    <property type="entry name" value="Alkaline Phosphatase, subunit A"/>
    <property type="match status" value="1"/>
</dbReference>
<dbReference type="CDD" id="cd16145">
    <property type="entry name" value="ARS_like"/>
    <property type="match status" value="1"/>
</dbReference>
<dbReference type="InterPro" id="IPR052701">
    <property type="entry name" value="GAG_Ulvan_Degrading_Sulfatases"/>
</dbReference>
<dbReference type="GO" id="GO:0016787">
    <property type="term" value="F:hydrolase activity"/>
    <property type="evidence" value="ECO:0007669"/>
    <property type="project" value="UniProtKB-KW"/>
</dbReference>
<dbReference type="Proteomes" id="UP000825051">
    <property type="component" value="Chromosome"/>
</dbReference>
<proteinExistence type="inferred from homology"/>
<dbReference type="SUPFAM" id="SSF53649">
    <property type="entry name" value="Alkaline phosphatase-like"/>
    <property type="match status" value="1"/>
</dbReference>